<dbReference type="Pfam" id="PF01983">
    <property type="entry name" value="CofC"/>
    <property type="match status" value="1"/>
</dbReference>
<dbReference type="InterPro" id="IPR029044">
    <property type="entry name" value="Nucleotide-diphossugar_trans"/>
</dbReference>
<feature type="non-terminal residue" evidence="1">
    <location>
        <position position="73"/>
    </location>
</feature>
<dbReference type="SUPFAM" id="SSF53448">
    <property type="entry name" value="Nucleotide-diphospho-sugar transferases"/>
    <property type="match status" value="1"/>
</dbReference>
<dbReference type="InterPro" id="IPR002835">
    <property type="entry name" value="CofC"/>
</dbReference>
<accession>A0A381ZFB4</accession>
<gene>
    <name evidence="1" type="ORF">METZ01_LOCUS140774</name>
</gene>
<dbReference type="Gene3D" id="3.90.550.10">
    <property type="entry name" value="Spore Coat Polysaccharide Biosynthesis Protein SpsA, Chain A"/>
    <property type="match status" value="1"/>
</dbReference>
<dbReference type="AlphaFoldDB" id="A0A381ZFB4"/>
<reference evidence="1" key="1">
    <citation type="submission" date="2018-05" db="EMBL/GenBank/DDBJ databases">
        <authorList>
            <person name="Lanie J.A."/>
            <person name="Ng W.-L."/>
            <person name="Kazmierczak K.M."/>
            <person name="Andrzejewski T.M."/>
            <person name="Davidsen T.M."/>
            <person name="Wayne K.J."/>
            <person name="Tettelin H."/>
            <person name="Glass J.I."/>
            <person name="Rusch D."/>
            <person name="Podicherti R."/>
            <person name="Tsui H.-C.T."/>
            <person name="Winkler M.E."/>
        </authorList>
    </citation>
    <scope>NUCLEOTIDE SEQUENCE</scope>
</reference>
<sequence>MGNIDNQRPWAVLPVKAIKNSNSRLTPILSPTDRQQLSLSMLEDVLDALGNASDLGGVVIVTNCPIVKKCLSK</sequence>
<evidence type="ECO:0000313" key="1">
    <source>
        <dbReference type="EMBL" id="SVA87920.1"/>
    </source>
</evidence>
<name>A0A381ZFB4_9ZZZZ</name>
<protein>
    <recommendedName>
        <fullName evidence="2">2-phospho-L-lactate guanylyltransferase</fullName>
    </recommendedName>
</protein>
<dbReference type="EMBL" id="UINC01021095">
    <property type="protein sequence ID" value="SVA87920.1"/>
    <property type="molecule type" value="Genomic_DNA"/>
</dbReference>
<dbReference type="GO" id="GO:0043814">
    <property type="term" value="F:phospholactate guanylyltransferase activity"/>
    <property type="evidence" value="ECO:0007669"/>
    <property type="project" value="InterPro"/>
</dbReference>
<organism evidence="1">
    <name type="scientific">marine metagenome</name>
    <dbReference type="NCBI Taxonomy" id="408172"/>
    <lineage>
        <taxon>unclassified sequences</taxon>
        <taxon>metagenomes</taxon>
        <taxon>ecological metagenomes</taxon>
    </lineage>
</organism>
<proteinExistence type="predicted"/>
<evidence type="ECO:0008006" key="2">
    <source>
        <dbReference type="Google" id="ProtNLM"/>
    </source>
</evidence>